<dbReference type="SUPFAM" id="SSF53738">
    <property type="entry name" value="Phosphoglucomutase, first 3 domains"/>
    <property type="match status" value="2"/>
</dbReference>
<evidence type="ECO:0000259" key="4">
    <source>
        <dbReference type="Pfam" id="PF02878"/>
    </source>
</evidence>
<dbReference type="Pfam" id="PF02878">
    <property type="entry name" value="PGM_PMM_I"/>
    <property type="match status" value="1"/>
</dbReference>
<dbReference type="GO" id="GO:0005975">
    <property type="term" value="P:carbohydrate metabolic process"/>
    <property type="evidence" value="ECO:0007669"/>
    <property type="project" value="InterPro"/>
</dbReference>
<evidence type="ECO:0000313" key="7">
    <source>
        <dbReference type="Proteomes" id="UP000823914"/>
    </source>
</evidence>
<dbReference type="InterPro" id="IPR036900">
    <property type="entry name" value="A-D-PHexomutase_C_sf"/>
</dbReference>
<dbReference type="InterPro" id="IPR016055">
    <property type="entry name" value="A-D-PHexomutase_a/b/a-I/II/III"/>
</dbReference>
<reference evidence="6" key="2">
    <citation type="submission" date="2021-04" db="EMBL/GenBank/DDBJ databases">
        <authorList>
            <person name="Gilroy R."/>
        </authorList>
    </citation>
    <scope>NUCLEOTIDE SEQUENCE</scope>
    <source>
        <strain evidence="6">Gambia15-2214</strain>
    </source>
</reference>
<comment type="caution">
    <text evidence="6">The sequence shown here is derived from an EMBL/GenBank/DDBJ whole genome shotgun (WGS) entry which is preliminary data.</text>
</comment>
<dbReference type="EMBL" id="JAHLFV010000141">
    <property type="protein sequence ID" value="MBU3850086.1"/>
    <property type="molecule type" value="Genomic_DNA"/>
</dbReference>
<protein>
    <submittedName>
        <fullName evidence="6">Phosphoglucomutase</fullName>
    </submittedName>
</protein>
<evidence type="ECO:0000256" key="3">
    <source>
        <dbReference type="ARBA" id="ARBA00022553"/>
    </source>
</evidence>
<reference evidence="6" key="1">
    <citation type="journal article" date="2021" name="PeerJ">
        <title>Extensive microbial diversity within the chicken gut microbiome revealed by metagenomics and culture.</title>
        <authorList>
            <person name="Gilroy R."/>
            <person name="Ravi A."/>
            <person name="Getino M."/>
            <person name="Pursley I."/>
            <person name="Horton D.L."/>
            <person name="Alikhan N.F."/>
            <person name="Baker D."/>
            <person name="Gharbi K."/>
            <person name="Hall N."/>
            <person name="Watson M."/>
            <person name="Adriaenssens E.M."/>
            <person name="Foster-Nyarko E."/>
            <person name="Jarju S."/>
            <person name="Secka A."/>
            <person name="Antonio M."/>
            <person name="Oren A."/>
            <person name="Chaudhuri R.R."/>
            <person name="La Ragione R."/>
            <person name="Hildebrand F."/>
            <person name="Pallen M.J."/>
        </authorList>
    </citation>
    <scope>NUCLEOTIDE SEQUENCE</scope>
    <source>
        <strain evidence="6">Gambia15-2214</strain>
    </source>
</reference>
<evidence type="ECO:0000259" key="5">
    <source>
        <dbReference type="Pfam" id="PF02880"/>
    </source>
</evidence>
<accession>A0A9E2L2Z7</accession>
<dbReference type="Proteomes" id="UP000823914">
    <property type="component" value="Unassembled WGS sequence"/>
</dbReference>
<name>A0A9E2L2Z7_9SPIR</name>
<evidence type="ECO:0000256" key="2">
    <source>
        <dbReference type="ARBA" id="ARBA00010231"/>
    </source>
</evidence>
<dbReference type="Gene3D" id="3.40.120.10">
    <property type="entry name" value="Alpha-D-Glucose-1,6-Bisphosphate, subunit A, domain 3"/>
    <property type="match status" value="3"/>
</dbReference>
<comment type="cofactor">
    <cofactor evidence="1">
        <name>Mg(2+)</name>
        <dbReference type="ChEBI" id="CHEBI:18420"/>
    </cofactor>
</comment>
<proteinExistence type="inferred from homology"/>
<evidence type="ECO:0000313" key="6">
    <source>
        <dbReference type="EMBL" id="MBU3850086.1"/>
    </source>
</evidence>
<keyword evidence="3" id="KW-0597">Phosphoprotein</keyword>
<dbReference type="PANTHER" id="PTHR42946">
    <property type="entry name" value="PHOSPHOHEXOSE MUTASE"/>
    <property type="match status" value="1"/>
</dbReference>
<comment type="similarity">
    <text evidence="2">Belongs to the phosphohexose mutase family.</text>
</comment>
<evidence type="ECO:0000256" key="1">
    <source>
        <dbReference type="ARBA" id="ARBA00001946"/>
    </source>
</evidence>
<dbReference type="InterPro" id="IPR050060">
    <property type="entry name" value="Phosphoglucosamine_mutase"/>
</dbReference>
<feature type="domain" description="Alpha-D-phosphohexomutase alpha/beta/alpha" evidence="4">
    <location>
        <begin position="67"/>
        <end position="180"/>
    </location>
</feature>
<dbReference type="SUPFAM" id="SSF55957">
    <property type="entry name" value="Phosphoglucomutase, C-terminal domain"/>
    <property type="match status" value="1"/>
</dbReference>
<dbReference type="AlphaFoldDB" id="A0A9E2L2Z7"/>
<feature type="domain" description="Alpha-D-phosphohexomutase alpha/beta/alpha" evidence="5">
    <location>
        <begin position="369"/>
        <end position="465"/>
    </location>
</feature>
<dbReference type="InterPro" id="IPR005846">
    <property type="entry name" value="A-D-PHexomutase_a/b/a-III"/>
</dbReference>
<dbReference type="PANTHER" id="PTHR42946:SF1">
    <property type="entry name" value="PHOSPHOGLUCOMUTASE (ALPHA-D-GLUCOSE-1,6-BISPHOSPHATE-DEPENDENT)"/>
    <property type="match status" value="1"/>
</dbReference>
<dbReference type="InterPro" id="IPR005844">
    <property type="entry name" value="A-D-PHexomutase_a/b/a-I"/>
</dbReference>
<organism evidence="6 7">
    <name type="scientific">Candidatus Treponema excrementipullorum</name>
    <dbReference type="NCBI Taxonomy" id="2838768"/>
    <lineage>
        <taxon>Bacteria</taxon>
        <taxon>Pseudomonadati</taxon>
        <taxon>Spirochaetota</taxon>
        <taxon>Spirochaetia</taxon>
        <taxon>Spirochaetales</taxon>
        <taxon>Treponemataceae</taxon>
        <taxon>Treponema</taxon>
    </lineage>
</organism>
<dbReference type="Pfam" id="PF02880">
    <property type="entry name" value="PGM_PMM_III"/>
    <property type="match status" value="1"/>
</dbReference>
<gene>
    <name evidence="6" type="ORF">IAA16_05930</name>
</gene>
<sequence>MTFYDKTTNFELGSPEKIPLSQKDALPSFEEVSEAFSSMILSASGWRKIFVQSGQEEDASPEIGSSNTVLSALIAKVFADYIIHRCGHNCTVAVGIDARPTGTLIADTVLRVLAASGITVQYLFITAAPEIMAYAKKIDAFVYISASHNPVGHNGIKFGLNDGGVLPGTETAKLTEAFTALCKDASSIQLAAELIARCSPETLSKIYEAMPHYKAAAVDSYKAFTKEVITGSTDPQKQENFFTIIRENVKEKPLTVVCDMNGSARSLSIDSDFLPEQGISFAAINNKPRHIVHGIIPERDNLLFTAREMDRLKERDASVSLGYMPDCDGDRGNIVFWNDKTKKSEILQAQEVFALSVLAELAYLDYRTEGHNVKAAVAVNDPTSMRINDIANTFNAKVFRAEVGEANVVNLAREVRQQGYTVPILGEGSNGGNITHPAAVRDPINTIFALIKLLVIKDKKLEDKVKLGLFHRWCIKSNQEDKYKEDFTLADIIATLPVYVTTGVSEKRALQHIQSTDHAILKRKFQTYFEKSWEEKKDYLRQTYGISSYVAVCNNGTKETVDVKDFGISGKGGLKIIFNDIDGLPCGFIWMRGSGTEPVFRILCDVKGDKPTMEAELLQWETELLLQADK</sequence>
<dbReference type="GO" id="GO:0004615">
    <property type="term" value="F:phosphomannomutase activity"/>
    <property type="evidence" value="ECO:0007669"/>
    <property type="project" value="TreeGrafter"/>
</dbReference>